<evidence type="ECO:0000313" key="1">
    <source>
        <dbReference type="EMBL" id="NUU75056.1"/>
    </source>
</evidence>
<name>A0A7Y6ETY5_9BACL</name>
<keyword evidence="2" id="KW-1185">Reference proteome</keyword>
<reference evidence="1 2" key="1">
    <citation type="submission" date="2020-05" db="EMBL/GenBank/DDBJ databases">
        <title>Genome Sequencing of Type Strains.</title>
        <authorList>
            <person name="Lemaire J.F."/>
            <person name="Inderbitzin P."/>
            <person name="Gregorio O.A."/>
            <person name="Collins S.B."/>
            <person name="Wespe N."/>
            <person name="Knight-Connoni V."/>
        </authorList>
    </citation>
    <scope>NUCLEOTIDE SEQUENCE [LARGE SCALE GENOMIC DNA]</scope>
    <source>
        <strain evidence="1 2">LMG 21957</strain>
    </source>
</reference>
<proteinExistence type="predicted"/>
<dbReference type="RefSeq" id="WP_175394914.1">
    <property type="nucleotide sequence ID" value="NZ_JABMCB010000165.1"/>
</dbReference>
<gene>
    <name evidence="1" type="ORF">HP552_07355</name>
</gene>
<dbReference type="EMBL" id="JABMCB010000165">
    <property type="protein sequence ID" value="NUU75056.1"/>
    <property type="molecule type" value="Genomic_DNA"/>
</dbReference>
<accession>A0A7Y6ETY5</accession>
<protein>
    <submittedName>
        <fullName evidence="1">Uncharacterized protein</fullName>
    </submittedName>
</protein>
<dbReference type="Proteomes" id="UP000526125">
    <property type="component" value="Unassembled WGS sequence"/>
</dbReference>
<dbReference type="AlphaFoldDB" id="A0A7Y6ETY5"/>
<comment type="caution">
    <text evidence="1">The sequence shown here is derived from an EMBL/GenBank/DDBJ whole genome shotgun (WGS) entry which is preliminary data.</text>
</comment>
<sequence length="114" mass="13236">MNTTNQIINTYSSRTILLKKNGYNYDPLVNGWKFMSGNRKIIPDKLVSNLEISFVDFELAVKNFVPLKQRSKFKQYRTENTKKKKESIVTIDKLDHNDALDYRVSGGFGTGKRR</sequence>
<evidence type="ECO:0000313" key="2">
    <source>
        <dbReference type="Proteomes" id="UP000526125"/>
    </source>
</evidence>
<organism evidence="1 2">
    <name type="scientific">Paenibacillus xylanilyticus</name>
    <dbReference type="NCBI Taxonomy" id="248903"/>
    <lineage>
        <taxon>Bacteria</taxon>
        <taxon>Bacillati</taxon>
        <taxon>Bacillota</taxon>
        <taxon>Bacilli</taxon>
        <taxon>Bacillales</taxon>
        <taxon>Paenibacillaceae</taxon>
        <taxon>Paenibacillus</taxon>
    </lineage>
</organism>